<evidence type="ECO:0000313" key="1">
    <source>
        <dbReference type="EMBL" id="BAB07256.1"/>
    </source>
</evidence>
<sequence length="79" mass="9501">MSKKKKRRKKRPDKRLTMAQCEKEINDALDTFEKAALEALHSEFGFGKKRQARFMKAFKQKVYEIIVEEEKRRLQRVLS</sequence>
<dbReference type="RefSeq" id="WP_010899666.1">
    <property type="nucleotide sequence ID" value="NC_002570.2"/>
</dbReference>
<proteinExistence type="predicted"/>
<accession>Q9K736</accession>
<dbReference type="Proteomes" id="UP000001258">
    <property type="component" value="Chromosome"/>
</dbReference>
<dbReference type="STRING" id="272558.gene:10729450"/>
<dbReference type="AlphaFoldDB" id="Q9K736"/>
<gene>
    <name evidence="1" type="ordered locus">BH3537</name>
</gene>
<evidence type="ECO:0000313" key="2">
    <source>
        <dbReference type="Proteomes" id="UP000001258"/>
    </source>
</evidence>
<dbReference type="PIR" id="A84092">
    <property type="entry name" value="A84092"/>
</dbReference>
<dbReference type="EMBL" id="BA000004">
    <property type="protein sequence ID" value="BAB07256.1"/>
    <property type="molecule type" value="Genomic_DNA"/>
</dbReference>
<keyword evidence="2" id="KW-1185">Reference proteome</keyword>
<reference evidence="1 2" key="1">
    <citation type="journal article" date="2000" name="Nucleic Acids Res.">
        <title>Complete genome sequence of the alkaliphilic bacterium Bacillus halodurans and genomic sequence comparison with Bacillus subtilis.</title>
        <authorList>
            <person name="Takami H."/>
            <person name="Nakasone K."/>
            <person name="Takaki Y."/>
            <person name="Maeno G."/>
            <person name="Sasaki R."/>
            <person name="Masui N."/>
            <person name="Fuji F."/>
            <person name="Hirama C."/>
            <person name="Nakamura Y."/>
            <person name="Ogasawara N."/>
            <person name="Kuhara S."/>
            <person name="Horikoshi K."/>
        </authorList>
    </citation>
    <scope>NUCLEOTIDE SEQUENCE [LARGE SCALE GENOMIC DNA]</scope>
    <source>
        <strain evidence="2">ATCC BAA-125 / DSM 18197 / FERM 7344 / JCM 9153 / C-125</strain>
    </source>
</reference>
<dbReference type="KEGG" id="bha:BH3537"/>
<name>Q9K736_HALH5</name>
<dbReference type="HOGENOM" id="CLU_2598688_0_0_9"/>
<organism evidence="1 2">
    <name type="scientific">Halalkalibacterium halodurans (strain ATCC BAA-125 / DSM 18197 / FERM 7344 / JCM 9153 / C-125)</name>
    <name type="common">Bacillus halodurans</name>
    <dbReference type="NCBI Taxonomy" id="272558"/>
    <lineage>
        <taxon>Bacteria</taxon>
        <taxon>Bacillati</taxon>
        <taxon>Bacillota</taxon>
        <taxon>Bacilli</taxon>
        <taxon>Bacillales</taxon>
        <taxon>Bacillaceae</taxon>
        <taxon>Halalkalibacterium (ex Joshi et al. 2022)</taxon>
    </lineage>
</organism>
<protein>
    <submittedName>
        <fullName evidence="1">BH3537 protein</fullName>
    </submittedName>
</protein>
<dbReference type="OrthoDB" id="1975547at2"/>